<dbReference type="CDD" id="cd12438">
    <property type="entry name" value="RRM_CNOT4"/>
    <property type="match status" value="1"/>
</dbReference>
<evidence type="ECO:0000256" key="6">
    <source>
        <dbReference type="ARBA" id="ARBA00022481"/>
    </source>
</evidence>
<comment type="subunit">
    <text evidence="19">Interacts with CNOT1 via its C-terminus but does not stably associate with the CCR4-NOT complex. Interacts (via RING domain) with UBE2D2. Interacts with ABCE1, PINK1 and PELO.</text>
</comment>
<dbReference type="EC" id="2.3.2.27" evidence="5"/>
<evidence type="ECO:0000256" key="8">
    <source>
        <dbReference type="ARBA" id="ARBA00022553"/>
    </source>
</evidence>
<sequence length="724" mass="80842">MSVLNQSGEEPVECPLCMEPLEVDDLNFFPCTCGYQICRFCWHRIRTDENGLCPACRKAYPEDPADFKPLSKEDFARIKAEKRQKNQQKKQKITENRKSLGNVRVVQRNLVFVLGLPARLADAEVLKRHEYFGKFGKILKVVVNQSTSYAGNQGPCASAYVTYSRSEDALRAIQAVNNISVDGRVIKTSLGTTKYCSHFMKNQPCPKTDCMYLHEMGDPEASFTKEEMQQGKHQEFEKKLHEQLISSTQQQLQQLQQTNSFSNRKPTPSPPSVQLSSSSNQCSSSTSSPTLQNVSSSSSNRNSPTMLSNSSVANNSTPNVHQASANPASAKEEWPLLRTYSPTNSSYTDSASETKERSMCNLSDQSDSTENISDSCTKKHNSKYNKKRYTQSNDRKKDEHDIAPYSDTSDSAETQTSDTVSSVTLENHCNSEIAQYTIHIGSAEIDDLQTIEEQNQQSLCPSPPAVCTTMIYNKNVDADNNSFFSSNNFPCNSTGPANITPQNEWLLNGEPHIPDVLPPVHSSEDWQAAFGFATGHNGELTDESVYRNDDDLGFDPFTETQKALAEMIETEKQSCGYYYHNNNNNNNNHMINHNNNGVYQKRFITVQPNNRLTNCTKLLDELRIGSGIPPRTHVPPPGFSNTSNHMNAFGLGIPRTGNKILPFTQQTITAFQQHAAPANWDWPSIDPAIVSATAQHCDLYATQPPPGFTLTPTIDSKYMFNNYI</sequence>
<comment type="caution">
    <text evidence="31">The sequence shown here is derived from an EMBL/GenBank/DDBJ whole genome shotgun (WGS) entry which is preliminary data.</text>
</comment>
<feature type="compositionally biased region" description="Basic and acidic residues" evidence="27">
    <location>
        <begin position="393"/>
        <end position="402"/>
    </location>
</feature>
<dbReference type="InterPro" id="IPR000504">
    <property type="entry name" value="RRM_dom"/>
</dbReference>
<dbReference type="GO" id="GO:0005634">
    <property type="term" value="C:nucleus"/>
    <property type="evidence" value="ECO:0007669"/>
    <property type="project" value="UniProtKB-SubCell"/>
</dbReference>
<dbReference type="InterPro" id="IPR034261">
    <property type="entry name" value="CNOT4_RRM"/>
</dbReference>
<keyword evidence="13 26" id="KW-0862">Zinc</keyword>
<accession>A0AAN9YAW5</accession>
<evidence type="ECO:0000259" key="28">
    <source>
        <dbReference type="PROSITE" id="PS50089"/>
    </source>
</evidence>
<keyword evidence="12" id="KW-0833">Ubl conjugation pathway</keyword>
<evidence type="ECO:0000256" key="20">
    <source>
        <dbReference type="ARBA" id="ARBA00071435"/>
    </source>
</evidence>
<dbReference type="AlphaFoldDB" id="A0AAN9YAW5"/>
<evidence type="ECO:0000256" key="3">
    <source>
        <dbReference type="ARBA" id="ARBA00004496"/>
    </source>
</evidence>
<protein>
    <recommendedName>
        <fullName evidence="20">CCR4-NOT transcription complex subunit 4</fullName>
        <ecNumber evidence="5">2.3.2.27</ecNumber>
    </recommendedName>
    <alternativeName>
        <fullName evidence="23">CCR4-associated factor 4</fullName>
    </alternativeName>
    <alternativeName>
        <fullName evidence="24">E3 ubiquitin-protein ligase CNOT4</fullName>
    </alternativeName>
    <alternativeName>
        <fullName evidence="21">Potential transcriptional repressor NOT4Hp</fullName>
    </alternativeName>
    <alternativeName>
        <fullName evidence="22">RING-type E3 ubiquitin transferase CNOT4</fullName>
    </alternativeName>
</protein>
<evidence type="ECO:0000259" key="29">
    <source>
        <dbReference type="PROSITE" id="PS50102"/>
    </source>
</evidence>
<evidence type="ECO:0000256" key="21">
    <source>
        <dbReference type="ARBA" id="ARBA00075062"/>
    </source>
</evidence>
<organism evidence="31 32">
    <name type="scientific">Parthenolecanium corni</name>
    <dbReference type="NCBI Taxonomy" id="536013"/>
    <lineage>
        <taxon>Eukaryota</taxon>
        <taxon>Metazoa</taxon>
        <taxon>Ecdysozoa</taxon>
        <taxon>Arthropoda</taxon>
        <taxon>Hexapoda</taxon>
        <taxon>Insecta</taxon>
        <taxon>Pterygota</taxon>
        <taxon>Neoptera</taxon>
        <taxon>Paraneoptera</taxon>
        <taxon>Hemiptera</taxon>
        <taxon>Sternorrhyncha</taxon>
        <taxon>Coccoidea</taxon>
        <taxon>Coccidae</taxon>
        <taxon>Parthenolecanium</taxon>
    </lineage>
</organism>
<dbReference type="SUPFAM" id="SSF54928">
    <property type="entry name" value="RNA-binding domain, RBD"/>
    <property type="match status" value="1"/>
</dbReference>
<dbReference type="PROSITE" id="PS50102">
    <property type="entry name" value="RRM"/>
    <property type="match status" value="1"/>
</dbReference>
<keyword evidence="9" id="KW-0808">Transferase</keyword>
<feature type="compositionally biased region" description="Polar residues" evidence="27">
    <location>
        <begin position="340"/>
        <end position="351"/>
    </location>
</feature>
<dbReference type="InterPro" id="IPR000571">
    <property type="entry name" value="Znf_CCCH"/>
</dbReference>
<evidence type="ECO:0000256" key="4">
    <source>
        <dbReference type="ARBA" id="ARBA00004906"/>
    </source>
</evidence>
<feature type="compositionally biased region" description="Polar residues" evidence="27">
    <location>
        <begin position="406"/>
        <end position="422"/>
    </location>
</feature>
<dbReference type="SMART" id="SM00361">
    <property type="entry name" value="RRM_1"/>
    <property type="match status" value="1"/>
</dbReference>
<dbReference type="InterPro" id="IPR012677">
    <property type="entry name" value="Nucleotide-bd_a/b_plait_sf"/>
</dbReference>
<evidence type="ECO:0000256" key="9">
    <source>
        <dbReference type="ARBA" id="ARBA00022679"/>
    </source>
</evidence>
<keyword evidence="6" id="KW-0488">Methylation</keyword>
<dbReference type="Gene3D" id="3.30.70.330">
    <property type="match status" value="1"/>
</dbReference>
<dbReference type="InterPro" id="IPR039515">
    <property type="entry name" value="NOT4_mRING-HC-C4C4"/>
</dbReference>
<feature type="domain" description="C3H1-type" evidence="30">
    <location>
        <begin position="190"/>
        <end position="217"/>
    </location>
</feature>
<dbReference type="GO" id="GO:0008270">
    <property type="term" value="F:zinc ion binding"/>
    <property type="evidence" value="ECO:0007669"/>
    <property type="project" value="UniProtKB-KW"/>
</dbReference>
<feature type="domain" description="RRM" evidence="29">
    <location>
        <begin position="109"/>
        <end position="193"/>
    </location>
</feature>
<dbReference type="GO" id="GO:0061630">
    <property type="term" value="F:ubiquitin protein ligase activity"/>
    <property type="evidence" value="ECO:0007669"/>
    <property type="project" value="UniProtKB-EC"/>
</dbReference>
<keyword evidence="17" id="KW-0539">Nucleus</keyword>
<keyword evidence="32" id="KW-1185">Reference proteome</keyword>
<evidence type="ECO:0000256" key="5">
    <source>
        <dbReference type="ARBA" id="ARBA00012483"/>
    </source>
</evidence>
<evidence type="ECO:0000256" key="27">
    <source>
        <dbReference type="SAM" id="MobiDB-lite"/>
    </source>
</evidence>
<comment type="subcellular location">
    <subcellularLocation>
        <location evidence="3">Cytoplasm</location>
    </subcellularLocation>
    <subcellularLocation>
        <location evidence="2">Nucleus</location>
    </subcellularLocation>
</comment>
<gene>
    <name evidence="31" type="ORF">V9T40_005900</name>
</gene>
<name>A0AAN9YAW5_9HEMI</name>
<dbReference type="FunFam" id="3.30.70.330:FF:000044">
    <property type="entry name" value="Putative ccr4-not transcription complex subunit 4"/>
    <property type="match status" value="1"/>
</dbReference>
<feature type="compositionally biased region" description="Polar residues" evidence="27">
    <location>
        <begin position="309"/>
        <end position="327"/>
    </location>
</feature>
<feature type="compositionally biased region" description="Low complexity" evidence="27">
    <location>
        <begin position="272"/>
        <end position="308"/>
    </location>
</feature>
<evidence type="ECO:0000256" key="12">
    <source>
        <dbReference type="ARBA" id="ARBA00022786"/>
    </source>
</evidence>
<dbReference type="GO" id="GO:0016567">
    <property type="term" value="P:protein ubiquitination"/>
    <property type="evidence" value="ECO:0007669"/>
    <property type="project" value="TreeGrafter"/>
</dbReference>
<dbReference type="InterPro" id="IPR035979">
    <property type="entry name" value="RBD_domain_sf"/>
</dbReference>
<dbReference type="PANTHER" id="PTHR12603">
    <property type="entry name" value="CCR4-NOT TRANSCRIPTION COMPLEX RELATED"/>
    <property type="match status" value="1"/>
</dbReference>
<feature type="region of interest" description="Disordered" evidence="27">
    <location>
        <begin position="246"/>
        <end position="422"/>
    </location>
</feature>
<evidence type="ECO:0000256" key="22">
    <source>
        <dbReference type="ARBA" id="ARBA00077837"/>
    </source>
</evidence>
<evidence type="ECO:0000256" key="16">
    <source>
        <dbReference type="ARBA" id="ARBA00023054"/>
    </source>
</evidence>
<dbReference type="InterPro" id="IPR003954">
    <property type="entry name" value="RRM_euk-type"/>
</dbReference>
<dbReference type="Proteomes" id="UP001367676">
    <property type="component" value="Unassembled WGS sequence"/>
</dbReference>
<evidence type="ECO:0000256" key="19">
    <source>
        <dbReference type="ARBA" id="ARBA00062432"/>
    </source>
</evidence>
<evidence type="ECO:0000256" key="24">
    <source>
        <dbReference type="ARBA" id="ARBA00083942"/>
    </source>
</evidence>
<keyword evidence="10 26" id="KW-0479">Metal-binding</keyword>
<comment type="function">
    <text evidence="18">Has E3 ubiquitin ligase activity, promoting ubiquitination and degradation of target proteins. Involved in activation of the JAK/STAT pathway. Catalyzes ubiquitination of methylated RBM15. Plays a role in quality control of translation of mitochondrial outer membrane-localized mRNA. As part of the PINK1-regulated signaling, upon mitochondria damage, ubiquitinates ABCE1 and thereby recruits autophagy receptors to the mitochondrial outer membrane to initiate mitophagy.</text>
</comment>
<dbReference type="EMBL" id="JBBCAQ010000003">
    <property type="protein sequence ID" value="KAK7604714.1"/>
    <property type="molecule type" value="Genomic_DNA"/>
</dbReference>
<evidence type="ECO:0000256" key="7">
    <source>
        <dbReference type="ARBA" id="ARBA00022490"/>
    </source>
</evidence>
<feature type="compositionally biased region" description="Basic residues" evidence="27">
    <location>
        <begin position="378"/>
        <end position="389"/>
    </location>
</feature>
<evidence type="ECO:0000256" key="2">
    <source>
        <dbReference type="ARBA" id="ARBA00004123"/>
    </source>
</evidence>
<keyword evidence="7" id="KW-0963">Cytoplasm</keyword>
<dbReference type="PROSITE" id="PS50103">
    <property type="entry name" value="ZF_C3H1"/>
    <property type="match status" value="1"/>
</dbReference>
<keyword evidence="8" id="KW-0597">Phosphoprotein</keyword>
<dbReference type="Pfam" id="PF00076">
    <property type="entry name" value="RRM_1"/>
    <property type="match status" value="1"/>
</dbReference>
<dbReference type="InterPro" id="IPR013083">
    <property type="entry name" value="Znf_RING/FYVE/PHD"/>
</dbReference>
<comment type="catalytic activity">
    <reaction evidence="1">
        <text>S-ubiquitinyl-[E2 ubiquitin-conjugating enzyme]-L-cysteine + [acceptor protein]-L-lysine = [E2 ubiquitin-conjugating enzyme]-L-cysteine + N(6)-ubiquitinyl-[acceptor protein]-L-lysine.</text>
        <dbReference type="EC" id="2.3.2.27"/>
    </reaction>
</comment>
<dbReference type="GO" id="GO:0003723">
    <property type="term" value="F:RNA binding"/>
    <property type="evidence" value="ECO:0007669"/>
    <property type="project" value="UniProtKB-UniRule"/>
</dbReference>
<evidence type="ECO:0000313" key="31">
    <source>
        <dbReference type="EMBL" id="KAK7604714.1"/>
    </source>
</evidence>
<evidence type="ECO:0000256" key="26">
    <source>
        <dbReference type="PROSITE-ProRule" id="PRU00723"/>
    </source>
</evidence>
<evidence type="ECO:0000256" key="23">
    <source>
        <dbReference type="ARBA" id="ARBA00083547"/>
    </source>
</evidence>
<dbReference type="Gene3D" id="3.30.40.10">
    <property type="entry name" value="Zinc/RING finger domain, C3HC4 (zinc finger)"/>
    <property type="match status" value="1"/>
</dbReference>
<comment type="pathway">
    <text evidence="4">Protein modification; protein ubiquitination.</text>
</comment>
<feature type="compositionally biased region" description="Polar residues" evidence="27">
    <location>
        <begin position="360"/>
        <end position="375"/>
    </location>
</feature>
<evidence type="ECO:0000256" key="13">
    <source>
        <dbReference type="ARBA" id="ARBA00022833"/>
    </source>
</evidence>
<dbReference type="GO" id="GO:0030014">
    <property type="term" value="C:CCR4-NOT complex"/>
    <property type="evidence" value="ECO:0007669"/>
    <property type="project" value="InterPro"/>
</dbReference>
<feature type="domain" description="RING-type" evidence="28">
    <location>
        <begin position="14"/>
        <end position="57"/>
    </location>
</feature>
<evidence type="ECO:0000256" key="1">
    <source>
        <dbReference type="ARBA" id="ARBA00000900"/>
    </source>
</evidence>
<evidence type="ECO:0000313" key="32">
    <source>
        <dbReference type="Proteomes" id="UP001367676"/>
    </source>
</evidence>
<evidence type="ECO:0000256" key="25">
    <source>
        <dbReference type="PROSITE-ProRule" id="PRU00176"/>
    </source>
</evidence>
<dbReference type="InterPro" id="IPR001841">
    <property type="entry name" value="Znf_RING"/>
</dbReference>
<keyword evidence="16" id="KW-0175">Coiled coil</keyword>
<evidence type="ECO:0000256" key="15">
    <source>
        <dbReference type="ARBA" id="ARBA00022884"/>
    </source>
</evidence>
<evidence type="ECO:0000256" key="11">
    <source>
        <dbReference type="ARBA" id="ARBA00022771"/>
    </source>
</evidence>
<dbReference type="SMART" id="SM00360">
    <property type="entry name" value="RRM"/>
    <property type="match status" value="1"/>
</dbReference>
<keyword evidence="11 26" id="KW-0863">Zinc-finger</keyword>
<proteinExistence type="predicted"/>
<dbReference type="CDD" id="cd16618">
    <property type="entry name" value="mRING-HC-C4C4_CNOT4"/>
    <property type="match status" value="1"/>
</dbReference>
<dbReference type="FunFam" id="3.30.40.10:FF:000006">
    <property type="entry name" value="CCR4-NOT transcription complex subunit 4"/>
    <property type="match status" value="1"/>
</dbReference>
<keyword evidence="14" id="KW-0832">Ubl conjugation</keyword>
<dbReference type="InterPro" id="IPR039780">
    <property type="entry name" value="Mot2"/>
</dbReference>
<reference evidence="31 32" key="1">
    <citation type="submission" date="2024-03" db="EMBL/GenBank/DDBJ databases">
        <title>Adaptation during the transition from Ophiocordyceps entomopathogen to insect associate is accompanied by gene loss and intensified selection.</title>
        <authorList>
            <person name="Ward C.M."/>
            <person name="Onetto C.A."/>
            <person name="Borneman A.R."/>
        </authorList>
    </citation>
    <scope>NUCLEOTIDE SEQUENCE [LARGE SCALE GENOMIC DNA]</scope>
    <source>
        <strain evidence="31">AWRI1</strain>
        <tissue evidence="31">Single Adult Female</tissue>
    </source>
</reference>
<evidence type="ECO:0000256" key="18">
    <source>
        <dbReference type="ARBA" id="ARBA00057081"/>
    </source>
</evidence>
<dbReference type="GO" id="GO:0005829">
    <property type="term" value="C:cytosol"/>
    <property type="evidence" value="ECO:0007669"/>
    <property type="project" value="UniProtKB-ARBA"/>
</dbReference>
<evidence type="ECO:0000259" key="30">
    <source>
        <dbReference type="PROSITE" id="PS50103"/>
    </source>
</evidence>
<evidence type="ECO:0000256" key="17">
    <source>
        <dbReference type="ARBA" id="ARBA00023242"/>
    </source>
</evidence>
<dbReference type="Pfam" id="PF14570">
    <property type="entry name" value="zf-RING_4"/>
    <property type="match status" value="1"/>
</dbReference>
<evidence type="ECO:0000256" key="10">
    <source>
        <dbReference type="ARBA" id="ARBA00022723"/>
    </source>
</evidence>
<keyword evidence="15 25" id="KW-0694">RNA-binding</keyword>
<evidence type="ECO:0000256" key="14">
    <source>
        <dbReference type="ARBA" id="ARBA00022843"/>
    </source>
</evidence>
<dbReference type="PANTHER" id="PTHR12603:SF0">
    <property type="entry name" value="CCR4-NOT TRANSCRIPTION COMPLEX SUBUNIT 4"/>
    <property type="match status" value="1"/>
</dbReference>
<dbReference type="SUPFAM" id="SSF57850">
    <property type="entry name" value="RING/U-box"/>
    <property type="match status" value="1"/>
</dbReference>
<dbReference type="PROSITE" id="PS50089">
    <property type="entry name" value="ZF_RING_2"/>
    <property type="match status" value="1"/>
</dbReference>
<feature type="zinc finger region" description="C3H1-type" evidence="26">
    <location>
        <begin position="190"/>
        <end position="217"/>
    </location>
</feature>